<evidence type="ECO:0000256" key="5">
    <source>
        <dbReference type="PIRSR" id="PIRSR000138-2"/>
    </source>
</evidence>
<evidence type="ECO:0000256" key="2">
    <source>
        <dbReference type="ARBA" id="ARBA00023002"/>
    </source>
</evidence>
<feature type="domain" description="FMN hydroxy acid dehydrogenase" evidence="6">
    <location>
        <begin position="21"/>
        <end position="416"/>
    </location>
</feature>
<dbReference type="Proteomes" id="UP000245884">
    <property type="component" value="Unassembled WGS sequence"/>
</dbReference>
<gene>
    <name evidence="7" type="ORF">BDZ90DRAFT_229054</name>
</gene>
<dbReference type="AlphaFoldDB" id="A0A316UXH4"/>
<dbReference type="PROSITE" id="PS00557">
    <property type="entry name" value="FMN_HYDROXY_ACID_DH_1"/>
    <property type="match status" value="1"/>
</dbReference>
<dbReference type="Pfam" id="PF01070">
    <property type="entry name" value="FMN_dh"/>
    <property type="match status" value="1"/>
</dbReference>
<dbReference type="PANTHER" id="PTHR10578">
    <property type="entry name" value="S -2-HYDROXY-ACID OXIDASE-RELATED"/>
    <property type="match status" value="1"/>
</dbReference>
<reference evidence="7 8" key="1">
    <citation type="journal article" date="2018" name="Mol. Biol. Evol.">
        <title>Broad Genomic Sampling Reveals a Smut Pathogenic Ancestry of the Fungal Clade Ustilaginomycotina.</title>
        <authorList>
            <person name="Kijpornyongpan T."/>
            <person name="Mondo S.J."/>
            <person name="Barry K."/>
            <person name="Sandor L."/>
            <person name="Lee J."/>
            <person name="Lipzen A."/>
            <person name="Pangilinan J."/>
            <person name="LaButti K."/>
            <person name="Hainaut M."/>
            <person name="Henrissat B."/>
            <person name="Grigoriev I.V."/>
            <person name="Spatafora J.W."/>
            <person name="Aime M.C."/>
        </authorList>
    </citation>
    <scope>NUCLEOTIDE SEQUENCE [LARGE SCALE GENOMIC DNA]</scope>
    <source>
        <strain evidence="7 8">MCA 5214</strain>
    </source>
</reference>
<feature type="binding site" evidence="5">
    <location>
        <begin position="103"/>
        <end position="105"/>
    </location>
    <ligand>
        <name>FMN</name>
        <dbReference type="ChEBI" id="CHEBI:58210"/>
    </ligand>
</feature>
<keyword evidence="5" id="KW-0288">FMN</keyword>
<feature type="binding site" evidence="5">
    <location>
        <position position="286"/>
    </location>
    <ligand>
        <name>FMN</name>
        <dbReference type="ChEBI" id="CHEBI:58210"/>
    </ligand>
</feature>
<feature type="binding site" evidence="5">
    <location>
        <position position="310"/>
    </location>
    <ligand>
        <name>glyoxylate</name>
        <dbReference type="ChEBI" id="CHEBI:36655"/>
    </ligand>
</feature>
<dbReference type="EMBL" id="KZ819662">
    <property type="protein sequence ID" value="PWN30017.1"/>
    <property type="molecule type" value="Genomic_DNA"/>
</dbReference>
<feature type="binding site" evidence="5">
    <location>
        <position position="133"/>
    </location>
    <ligand>
        <name>FMN</name>
        <dbReference type="ChEBI" id="CHEBI:58210"/>
    </ligand>
</feature>
<feature type="binding site" evidence="5">
    <location>
        <position position="193"/>
    </location>
    <ligand>
        <name>FMN</name>
        <dbReference type="ChEBI" id="CHEBI:58210"/>
    </ligand>
</feature>
<evidence type="ECO:0000313" key="8">
    <source>
        <dbReference type="Proteomes" id="UP000245884"/>
    </source>
</evidence>
<dbReference type="InterPro" id="IPR008259">
    <property type="entry name" value="FMN_hydac_DH_AS"/>
</dbReference>
<comment type="similarity">
    <text evidence="3">Belongs to the FMN-dependent alpha-hydroxy acid dehydrogenase family.</text>
</comment>
<keyword evidence="5" id="KW-0285">Flavoprotein</keyword>
<protein>
    <submittedName>
        <fullName evidence="7">FMN-dependent alpha-hydroxy acid dehydrogenase</fullName>
    </submittedName>
</protein>
<feature type="binding site" evidence="5">
    <location>
        <position position="313"/>
    </location>
    <ligand>
        <name>glyoxylate</name>
        <dbReference type="ChEBI" id="CHEBI:36655"/>
    </ligand>
</feature>
<organism evidence="7 8">
    <name type="scientific">Jaminaea rosea</name>
    <dbReference type="NCBI Taxonomy" id="1569628"/>
    <lineage>
        <taxon>Eukaryota</taxon>
        <taxon>Fungi</taxon>
        <taxon>Dikarya</taxon>
        <taxon>Basidiomycota</taxon>
        <taxon>Ustilaginomycotina</taxon>
        <taxon>Exobasidiomycetes</taxon>
        <taxon>Microstromatales</taxon>
        <taxon>Microstromatales incertae sedis</taxon>
        <taxon>Jaminaea</taxon>
    </lineage>
</organism>
<dbReference type="GO" id="GO:0016491">
    <property type="term" value="F:oxidoreductase activity"/>
    <property type="evidence" value="ECO:0007669"/>
    <property type="project" value="UniProtKB-KW"/>
</dbReference>
<evidence type="ECO:0000256" key="4">
    <source>
        <dbReference type="PIRSR" id="PIRSR000138-1"/>
    </source>
</evidence>
<dbReference type="PANTHER" id="PTHR10578:SF143">
    <property type="entry name" value="FMN-DEPENDENT ALPHA-HYDROXY ACID DEHYDROGENASE PB1A11.03"/>
    <property type="match status" value="1"/>
</dbReference>
<feature type="binding site" evidence="5">
    <location>
        <begin position="365"/>
        <end position="366"/>
    </location>
    <ligand>
        <name>FMN</name>
        <dbReference type="ChEBI" id="CHEBI:58210"/>
    </ligand>
</feature>
<feature type="binding site" evidence="5">
    <location>
        <begin position="342"/>
        <end position="346"/>
    </location>
    <ligand>
        <name>FMN</name>
        <dbReference type="ChEBI" id="CHEBI:58210"/>
    </ligand>
</feature>
<dbReference type="Gene3D" id="3.20.20.70">
    <property type="entry name" value="Aldolase class I"/>
    <property type="match status" value="1"/>
</dbReference>
<evidence type="ECO:0000256" key="1">
    <source>
        <dbReference type="ARBA" id="ARBA00001917"/>
    </source>
</evidence>
<keyword evidence="2" id="KW-0560">Oxidoreductase</keyword>
<dbReference type="InterPro" id="IPR000262">
    <property type="entry name" value="FMN-dep_DH"/>
</dbReference>
<proteinExistence type="inferred from homology"/>
<feature type="active site" description="Proton acceptor" evidence="4">
    <location>
        <position position="310"/>
    </location>
</feature>
<dbReference type="PIRSF" id="PIRSF000138">
    <property type="entry name" value="Al-hdrx_acd_dh"/>
    <property type="match status" value="1"/>
</dbReference>
<dbReference type="OrthoDB" id="25826at2759"/>
<feature type="binding site" evidence="5">
    <location>
        <position position="202"/>
    </location>
    <ligand>
        <name>glyoxylate</name>
        <dbReference type="ChEBI" id="CHEBI:36655"/>
    </ligand>
</feature>
<evidence type="ECO:0000259" key="6">
    <source>
        <dbReference type="PROSITE" id="PS51349"/>
    </source>
</evidence>
<dbReference type="InterPro" id="IPR013785">
    <property type="entry name" value="Aldolase_TIM"/>
</dbReference>
<accession>A0A316UXH4</accession>
<evidence type="ECO:0000256" key="3">
    <source>
        <dbReference type="ARBA" id="ARBA00024042"/>
    </source>
</evidence>
<dbReference type="InterPro" id="IPR037396">
    <property type="entry name" value="FMN_HAD"/>
</dbReference>
<dbReference type="GeneID" id="37026713"/>
<sequence>MSNKSGYMRQIYLEGLISNRSPTFTTSTGSVLESAAREKLSPEAYAYVAGSASSESTSHNNRAALDSWQIVPRMLGGVDVAEFDGSTTLFGGKKYQTPIIVSPIGVQSQLNTDEADLATARAAAELEVPFCLSSAGDRTIEQVSEQVDFTNPVGDEEGGSEAWFQLYWPSDDKLAESIVKRAKAAGYTALVVTLDTWILGWRPRDLDQAYNPFLRGQGLAQLLSDPYFIATYCPDGKLPSKEHDNDAFLQVCATAVSLLNPGISRSWSELRTLRELWGEDRPLLLKGIQSPLDAQRGLEEGVDGIVVSNHGGRQVDGAVGALQALPTIAAMCRQRGKTCIFDSGVRTGADVFKALALGAHAVGIGRPWAWGLALEGQEGVSKVLKGILADFELCAALAGCKSAGEIGRHMLVKRGENL</sequence>
<feature type="binding site" evidence="5">
    <location>
        <position position="167"/>
    </location>
    <ligand>
        <name>glyoxylate</name>
        <dbReference type="ChEBI" id="CHEBI:36655"/>
    </ligand>
</feature>
<dbReference type="RefSeq" id="XP_025364629.1">
    <property type="nucleotide sequence ID" value="XM_025504890.1"/>
</dbReference>
<feature type="binding site" evidence="5">
    <location>
        <position position="308"/>
    </location>
    <ligand>
        <name>FMN</name>
        <dbReference type="ChEBI" id="CHEBI:58210"/>
    </ligand>
</feature>
<feature type="binding site" evidence="5">
    <location>
        <position position="165"/>
    </location>
    <ligand>
        <name>FMN</name>
        <dbReference type="ChEBI" id="CHEBI:58210"/>
    </ligand>
</feature>
<dbReference type="GO" id="GO:0010181">
    <property type="term" value="F:FMN binding"/>
    <property type="evidence" value="ECO:0007669"/>
    <property type="project" value="InterPro"/>
</dbReference>
<evidence type="ECO:0000313" key="7">
    <source>
        <dbReference type="EMBL" id="PWN30017.1"/>
    </source>
</evidence>
<keyword evidence="8" id="KW-1185">Reference proteome</keyword>
<comment type="cofactor">
    <cofactor evidence="1">
        <name>FMN</name>
        <dbReference type="ChEBI" id="CHEBI:58210"/>
    </cofactor>
</comment>
<dbReference type="SUPFAM" id="SSF51395">
    <property type="entry name" value="FMN-linked oxidoreductases"/>
    <property type="match status" value="1"/>
</dbReference>
<dbReference type="STRING" id="1569628.A0A316UXH4"/>
<name>A0A316UXH4_9BASI</name>
<dbReference type="InterPro" id="IPR012133">
    <property type="entry name" value="Alpha-hydoxy_acid_DH_FMN"/>
</dbReference>
<dbReference type="PROSITE" id="PS51349">
    <property type="entry name" value="FMN_HYDROXY_ACID_DH_2"/>
    <property type="match status" value="1"/>
</dbReference>
<feature type="binding site" evidence="5">
    <location>
        <position position="47"/>
    </location>
    <ligand>
        <name>glyoxylate</name>
        <dbReference type="ChEBI" id="CHEBI:36655"/>
    </ligand>
</feature>